<dbReference type="GO" id="GO:0046872">
    <property type="term" value="F:metal ion binding"/>
    <property type="evidence" value="ECO:0007669"/>
    <property type="project" value="UniProtKB-KW"/>
</dbReference>
<proteinExistence type="inferred from homology"/>
<sequence length="155" mass="18364">MVMTLEQFREILDGNRRLTIRTIEAFPEDKLFTFAPVEPLRPFSKMILEILDIERGYIRGIALGEWEYSQPFAGVSTKAELLDGCHETKEDVQKWWPKITEERLHTVEKDPFFGGEMSHFERLHYALENEIHHRGQGFIYLRLLGIEPPAYWERQ</sequence>
<dbReference type="EMBL" id="CP051128">
    <property type="protein sequence ID" value="QIZ08615.1"/>
    <property type="molecule type" value="Genomic_DNA"/>
</dbReference>
<evidence type="ECO:0000256" key="2">
    <source>
        <dbReference type="ARBA" id="ARBA00022723"/>
    </source>
</evidence>
<reference evidence="4 5" key="2">
    <citation type="submission" date="2020-04" db="EMBL/GenBank/DDBJ databases">
        <authorList>
            <person name="Fomenkov A."/>
            <person name="Anton B.P."/>
            <person name="Roberts R.J."/>
        </authorList>
    </citation>
    <scope>NUCLEOTIDE SEQUENCE [LARGE SCALE GENOMIC DNA]</scope>
    <source>
        <strain evidence="4 5">S2</strain>
    </source>
</reference>
<organism evidence="4 5">
    <name type="scientific">Priestia megaterium</name>
    <name type="common">Bacillus megaterium</name>
    <dbReference type="NCBI Taxonomy" id="1404"/>
    <lineage>
        <taxon>Bacteria</taxon>
        <taxon>Bacillati</taxon>
        <taxon>Bacillota</taxon>
        <taxon>Bacilli</taxon>
        <taxon>Bacillales</taxon>
        <taxon>Bacillaceae</taxon>
        <taxon>Priestia</taxon>
    </lineage>
</organism>
<dbReference type="AlphaFoldDB" id="A0A6H1P573"/>
<dbReference type="SUPFAM" id="SSF109854">
    <property type="entry name" value="DinB/YfiT-like putative metalloenzymes"/>
    <property type="match status" value="1"/>
</dbReference>
<evidence type="ECO:0000313" key="4">
    <source>
        <dbReference type="EMBL" id="QIZ08615.1"/>
    </source>
</evidence>
<name>A0A6H1P573_PRIMG</name>
<comment type="similarity">
    <text evidence="1">Belongs to the DinB family.</text>
</comment>
<feature type="binding site" evidence="3">
    <location>
        <position position="133"/>
    </location>
    <ligand>
        <name>a divalent metal cation</name>
        <dbReference type="ChEBI" id="CHEBI:60240"/>
    </ligand>
</feature>
<dbReference type="Proteomes" id="UP000501868">
    <property type="component" value="Chromosome"/>
</dbReference>
<keyword evidence="2 3" id="KW-0479">Metal-binding</keyword>
<dbReference type="InterPro" id="IPR034660">
    <property type="entry name" value="DinB/YfiT-like"/>
</dbReference>
<evidence type="ECO:0000256" key="3">
    <source>
        <dbReference type="PIRSR" id="PIRSR607837-1"/>
    </source>
</evidence>
<protein>
    <submittedName>
        <fullName evidence="4">Damage-inducible protein DinB</fullName>
    </submittedName>
</protein>
<gene>
    <name evidence="4" type="ORF">HFZ78_19475</name>
</gene>
<dbReference type="InterPro" id="IPR007837">
    <property type="entry name" value="DinB"/>
</dbReference>
<dbReference type="Gene3D" id="1.20.120.450">
    <property type="entry name" value="dinb family like domain"/>
    <property type="match status" value="1"/>
</dbReference>
<evidence type="ECO:0000313" key="5">
    <source>
        <dbReference type="Proteomes" id="UP000501868"/>
    </source>
</evidence>
<dbReference type="Pfam" id="PF05163">
    <property type="entry name" value="DinB"/>
    <property type="match status" value="1"/>
</dbReference>
<reference evidence="4 5" key="1">
    <citation type="submission" date="2020-04" db="EMBL/GenBank/DDBJ databases">
        <title>Genome-Wide Identification of 5-Methylcytosine Sites in Bacterial Genomes By High-Throughput Sequencing of MspJI Restriction Fragments.</title>
        <authorList>
            <person name="Wu V."/>
        </authorList>
    </citation>
    <scope>NUCLEOTIDE SEQUENCE [LARGE SCALE GENOMIC DNA]</scope>
    <source>
        <strain evidence="4 5">S2</strain>
    </source>
</reference>
<evidence type="ECO:0000256" key="1">
    <source>
        <dbReference type="ARBA" id="ARBA00008635"/>
    </source>
</evidence>
<accession>A0A6H1P573</accession>